<dbReference type="EMBL" id="CP063356">
    <property type="protein sequence ID" value="QOY35786.1"/>
    <property type="molecule type" value="Genomic_DNA"/>
</dbReference>
<keyword evidence="1" id="KW-1133">Transmembrane helix</keyword>
<accession>A0A1S2MD90</accession>
<name>A0A1S2MD90_9BACI</name>
<reference evidence="3 4" key="3">
    <citation type="journal article" date="2019" name="Int. J. Syst. Evol. Microbiol.">
        <title>Anaerobacillus isosaccharinicus sp. nov., an alkaliphilic bacterium which degrades isosaccharinic acid.</title>
        <authorList>
            <person name="Bassil N.M."/>
            <person name="Lloyd J.R."/>
        </authorList>
    </citation>
    <scope>NUCLEOTIDE SEQUENCE [LARGE SCALE GENOMIC DNA]</scope>
    <source>
        <strain evidence="3 4">NB2006</strain>
    </source>
</reference>
<keyword evidence="1" id="KW-0472">Membrane</keyword>
<keyword evidence="1" id="KW-0812">Transmembrane</keyword>
<proteinExistence type="predicted"/>
<evidence type="ECO:0000313" key="4">
    <source>
        <dbReference type="Proteomes" id="UP000180175"/>
    </source>
</evidence>
<evidence type="ECO:0000313" key="3">
    <source>
        <dbReference type="EMBL" id="QOY35786.1"/>
    </source>
</evidence>
<feature type="transmembrane region" description="Helical" evidence="1">
    <location>
        <begin position="60"/>
        <end position="81"/>
    </location>
</feature>
<dbReference type="OrthoDB" id="9911031at2"/>
<sequence>MLWLHIFILVGLLSVFIPSMFFLTLSLKLKNSFRSLLVTTVSFLFTVAPAFYIYSGLQLYIITGSVLFISIIAGFASYVFFEKHLRTINIETGLQA</sequence>
<reference evidence="3 4" key="2">
    <citation type="journal article" date="2017" name="Genome Announc.">
        <title>Draft Genome Sequences of Four Alkaliphilic Bacteria Belonging to the Anaerobacillus Genus.</title>
        <authorList>
            <person name="Bassil N.M."/>
            <person name="Lloyd J.R."/>
        </authorList>
    </citation>
    <scope>NUCLEOTIDE SEQUENCE [LARGE SCALE GENOMIC DNA]</scope>
    <source>
        <strain evidence="3 4">NB2006</strain>
    </source>
</reference>
<dbReference type="KEGG" id="aia:AWH56_024540"/>
<dbReference type="EMBL" id="LQXD01000055">
    <property type="protein sequence ID" value="OIJ22534.1"/>
    <property type="molecule type" value="Genomic_DNA"/>
</dbReference>
<dbReference type="RefSeq" id="WP_071316231.1">
    <property type="nucleotide sequence ID" value="NZ_CP063356.2"/>
</dbReference>
<feature type="transmembrane region" description="Helical" evidence="1">
    <location>
        <begin position="6"/>
        <end position="24"/>
    </location>
</feature>
<organism evidence="2 4">
    <name type="scientific">Anaerobacillus isosaccharinicus</name>
    <dbReference type="NCBI Taxonomy" id="1532552"/>
    <lineage>
        <taxon>Bacteria</taxon>
        <taxon>Bacillati</taxon>
        <taxon>Bacillota</taxon>
        <taxon>Bacilli</taxon>
        <taxon>Bacillales</taxon>
        <taxon>Bacillaceae</taxon>
        <taxon>Anaerobacillus</taxon>
    </lineage>
</organism>
<dbReference type="Proteomes" id="UP000180175">
    <property type="component" value="Chromosome"/>
</dbReference>
<protein>
    <submittedName>
        <fullName evidence="2">Uncharacterized protein</fullName>
    </submittedName>
</protein>
<evidence type="ECO:0000313" key="2">
    <source>
        <dbReference type="EMBL" id="OIJ22534.1"/>
    </source>
</evidence>
<reference evidence="2 4" key="1">
    <citation type="submission" date="2016-10" db="EMBL/GenBank/DDBJ databases">
        <title>Draft genome sequences of four alkaliphilic bacteria belonging to the Anaerobacillus genus.</title>
        <authorList>
            <person name="Bassil N.M."/>
            <person name="Lloyd J.R."/>
        </authorList>
    </citation>
    <scope>NUCLEOTIDE SEQUENCE [LARGE SCALE GENOMIC DNA]</scope>
    <source>
        <strain evidence="2 4">NB2006</strain>
    </source>
</reference>
<reference evidence="3" key="4">
    <citation type="submission" date="2020-10" db="EMBL/GenBank/DDBJ databases">
        <authorList>
            <person name="Bassil N.M."/>
            <person name="Lloyd J.R."/>
        </authorList>
    </citation>
    <scope>NUCLEOTIDE SEQUENCE</scope>
    <source>
        <strain evidence="3">NB2006</strain>
    </source>
</reference>
<evidence type="ECO:0000256" key="1">
    <source>
        <dbReference type="SAM" id="Phobius"/>
    </source>
</evidence>
<keyword evidence="4" id="KW-1185">Reference proteome</keyword>
<feature type="transmembrane region" description="Helical" evidence="1">
    <location>
        <begin position="36"/>
        <end position="54"/>
    </location>
</feature>
<gene>
    <name evidence="3" type="ORF">AWH56_024540</name>
    <name evidence="2" type="ORF">AWH56_05835</name>
</gene>
<dbReference type="AlphaFoldDB" id="A0A1S2MD90"/>